<proteinExistence type="predicted"/>
<dbReference type="EMBL" id="JALJOT010000009">
    <property type="protein sequence ID" value="KAK9907496.1"/>
    <property type="molecule type" value="Genomic_DNA"/>
</dbReference>
<feature type="region of interest" description="Disordered" evidence="1">
    <location>
        <begin position="1"/>
        <end position="21"/>
    </location>
</feature>
<sequence>MGAGYGKEGEDEGIVTVSSDRRSERMHPILMQLKALQQVPPILQEGKDPAWKELQQDLRLMNLKEAVDLDTQAILRMLEKYQAWCKAHALATMQRQEKVLGRMEEARSASSRVLADVTRCAKSTTTTAKQARVVEDLVTKLAILEERVQACTEATEELRVAALAKREVQSGQQQSPNK</sequence>
<accession>A0ABR2YLG1</accession>
<dbReference type="Proteomes" id="UP001491310">
    <property type="component" value="Unassembled WGS sequence"/>
</dbReference>
<reference evidence="2 3" key="1">
    <citation type="journal article" date="2024" name="Nat. Commun.">
        <title>Phylogenomics reveals the evolutionary origins of lichenization in chlorophyte algae.</title>
        <authorList>
            <person name="Puginier C."/>
            <person name="Libourel C."/>
            <person name="Otte J."/>
            <person name="Skaloud P."/>
            <person name="Haon M."/>
            <person name="Grisel S."/>
            <person name="Petersen M."/>
            <person name="Berrin J.G."/>
            <person name="Delaux P.M."/>
            <person name="Dal Grande F."/>
            <person name="Keller J."/>
        </authorList>
    </citation>
    <scope>NUCLEOTIDE SEQUENCE [LARGE SCALE GENOMIC DNA]</scope>
    <source>
        <strain evidence="2 3">SAG 216-7</strain>
    </source>
</reference>
<evidence type="ECO:0000313" key="3">
    <source>
        <dbReference type="Proteomes" id="UP001491310"/>
    </source>
</evidence>
<organism evidence="2 3">
    <name type="scientific">Coccomyxa subellipsoidea</name>
    <dbReference type="NCBI Taxonomy" id="248742"/>
    <lineage>
        <taxon>Eukaryota</taxon>
        <taxon>Viridiplantae</taxon>
        <taxon>Chlorophyta</taxon>
        <taxon>core chlorophytes</taxon>
        <taxon>Trebouxiophyceae</taxon>
        <taxon>Trebouxiophyceae incertae sedis</taxon>
        <taxon>Coccomyxaceae</taxon>
        <taxon>Coccomyxa</taxon>
    </lineage>
</organism>
<protein>
    <submittedName>
        <fullName evidence="2">Uncharacterized protein</fullName>
    </submittedName>
</protein>
<evidence type="ECO:0000256" key="1">
    <source>
        <dbReference type="SAM" id="MobiDB-lite"/>
    </source>
</evidence>
<evidence type="ECO:0000313" key="2">
    <source>
        <dbReference type="EMBL" id="KAK9907496.1"/>
    </source>
</evidence>
<gene>
    <name evidence="2" type="ORF">WJX75_004804</name>
</gene>
<name>A0ABR2YLG1_9CHLO</name>
<comment type="caution">
    <text evidence="2">The sequence shown here is derived from an EMBL/GenBank/DDBJ whole genome shotgun (WGS) entry which is preliminary data.</text>
</comment>
<keyword evidence="3" id="KW-1185">Reference proteome</keyword>